<evidence type="ECO:0000313" key="3">
    <source>
        <dbReference type="EMBL" id="KAK2650940.1"/>
    </source>
</evidence>
<feature type="transmembrane region" description="Helical" evidence="1">
    <location>
        <begin position="53"/>
        <end position="80"/>
    </location>
</feature>
<keyword evidence="4" id="KW-1185">Reference proteome</keyword>
<dbReference type="AlphaFoldDB" id="A0AAD9X225"/>
<proteinExistence type="predicted"/>
<name>A0AAD9X225_9ROSI</name>
<keyword evidence="1" id="KW-1133">Transmembrane helix</keyword>
<feature type="chain" id="PRO_5042144520" evidence="2">
    <location>
        <begin position="26"/>
        <end position="117"/>
    </location>
</feature>
<reference evidence="3" key="1">
    <citation type="journal article" date="2023" name="Plant J.">
        <title>Genome sequences and population genomics provide insights into the demographic history, inbreeding, and mutation load of two 'living fossil' tree species of Dipteronia.</title>
        <authorList>
            <person name="Feng Y."/>
            <person name="Comes H.P."/>
            <person name="Chen J."/>
            <person name="Zhu S."/>
            <person name="Lu R."/>
            <person name="Zhang X."/>
            <person name="Li P."/>
            <person name="Qiu J."/>
            <person name="Olsen K.M."/>
            <person name="Qiu Y."/>
        </authorList>
    </citation>
    <scope>NUCLEOTIDE SEQUENCE</scope>
    <source>
        <strain evidence="3">KIB01</strain>
    </source>
</reference>
<feature type="signal peptide" evidence="2">
    <location>
        <begin position="1"/>
        <end position="25"/>
    </location>
</feature>
<keyword evidence="1" id="KW-0812">Transmembrane</keyword>
<evidence type="ECO:0000313" key="4">
    <source>
        <dbReference type="Proteomes" id="UP001280121"/>
    </source>
</evidence>
<sequence>RTHTGFLIAMTLLLILWISLDGGASANLEYFEGERVNDYGEIKTRRMWVTKNYYMIVSVVSVFVGLGIYFQILAGHCFLLSISGRKKGDITSLLKSCCMIVKCFIDTDTSFNPMHSK</sequence>
<accession>A0AAD9X225</accession>
<comment type="caution">
    <text evidence="3">The sequence shown here is derived from an EMBL/GenBank/DDBJ whole genome shotgun (WGS) entry which is preliminary data.</text>
</comment>
<protein>
    <submittedName>
        <fullName evidence="3">Uncharacterized protein</fullName>
    </submittedName>
</protein>
<feature type="non-terminal residue" evidence="3">
    <location>
        <position position="117"/>
    </location>
</feature>
<dbReference type="EMBL" id="JANJYI010000005">
    <property type="protein sequence ID" value="KAK2650940.1"/>
    <property type="molecule type" value="Genomic_DNA"/>
</dbReference>
<evidence type="ECO:0000256" key="1">
    <source>
        <dbReference type="SAM" id="Phobius"/>
    </source>
</evidence>
<keyword evidence="2" id="KW-0732">Signal</keyword>
<evidence type="ECO:0000256" key="2">
    <source>
        <dbReference type="SAM" id="SignalP"/>
    </source>
</evidence>
<gene>
    <name evidence="3" type="ORF">Ddye_018429</name>
</gene>
<organism evidence="3 4">
    <name type="scientific">Dipteronia dyeriana</name>
    <dbReference type="NCBI Taxonomy" id="168575"/>
    <lineage>
        <taxon>Eukaryota</taxon>
        <taxon>Viridiplantae</taxon>
        <taxon>Streptophyta</taxon>
        <taxon>Embryophyta</taxon>
        <taxon>Tracheophyta</taxon>
        <taxon>Spermatophyta</taxon>
        <taxon>Magnoliopsida</taxon>
        <taxon>eudicotyledons</taxon>
        <taxon>Gunneridae</taxon>
        <taxon>Pentapetalae</taxon>
        <taxon>rosids</taxon>
        <taxon>malvids</taxon>
        <taxon>Sapindales</taxon>
        <taxon>Sapindaceae</taxon>
        <taxon>Hippocastanoideae</taxon>
        <taxon>Acereae</taxon>
        <taxon>Dipteronia</taxon>
    </lineage>
</organism>
<dbReference type="Proteomes" id="UP001280121">
    <property type="component" value="Unassembled WGS sequence"/>
</dbReference>
<keyword evidence="1" id="KW-0472">Membrane</keyword>